<protein>
    <submittedName>
        <fullName evidence="4">NitT/TauT family transport system substrate-binding protein</fullName>
    </submittedName>
</protein>
<organism evidence="4 5">
    <name type="scientific">Alkalibacter saccharofermentans DSM 14828</name>
    <dbReference type="NCBI Taxonomy" id="1120975"/>
    <lineage>
        <taxon>Bacteria</taxon>
        <taxon>Bacillati</taxon>
        <taxon>Bacillota</taxon>
        <taxon>Clostridia</taxon>
        <taxon>Eubacteriales</taxon>
        <taxon>Eubacteriaceae</taxon>
        <taxon>Alkalibacter</taxon>
    </lineage>
</organism>
<dbReference type="PROSITE" id="PS51257">
    <property type="entry name" value="PROKAR_LIPOPROTEIN"/>
    <property type="match status" value="1"/>
</dbReference>
<evidence type="ECO:0000256" key="2">
    <source>
        <dbReference type="ARBA" id="ARBA00022428"/>
    </source>
</evidence>
<accession>A0A1M4THG8</accession>
<evidence type="ECO:0000313" key="5">
    <source>
        <dbReference type="Proteomes" id="UP000184251"/>
    </source>
</evidence>
<dbReference type="PIRSF" id="PIRSF027386">
    <property type="entry name" value="UCP027386_ABC_sbc_TM0202"/>
    <property type="match status" value="1"/>
</dbReference>
<dbReference type="STRING" id="1120975.SAMN02746064_00491"/>
<dbReference type="InterPro" id="IPR027024">
    <property type="entry name" value="UCP027386_ABC_sbc_TM0202"/>
</dbReference>
<dbReference type="GO" id="GO:0009234">
    <property type="term" value="P:menaquinone biosynthetic process"/>
    <property type="evidence" value="ECO:0007669"/>
    <property type="project" value="UniProtKB-UniPathway"/>
</dbReference>
<keyword evidence="5" id="KW-1185">Reference proteome</keyword>
<comment type="pathway">
    <text evidence="1">Quinol/quinone metabolism; menaquinone biosynthesis.</text>
</comment>
<gene>
    <name evidence="4" type="ORF">SAMN02746064_00491</name>
</gene>
<keyword evidence="2" id="KW-0474">Menaquinone biosynthesis</keyword>
<dbReference type="PANTHER" id="PTHR30024:SF46">
    <property type="entry name" value="ABC TRANSPORTER, SUBSTRATE-BINDING LIPOPROTEIN"/>
    <property type="match status" value="1"/>
</dbReference>
<dbReference type="AlphaFoldDB" id="A0A1M4THG8"/>
<name>A0A1M4THG8_9FIRM</name>
<dbReference type="EMBL" id="FQTU01000002">
    <property type="protein sequence ID" value="SHE43774.1"/>
    <property type="molecule type" value="Genomic_DNA"/>
</dbReference>
<sequence>MKRKKLILILIVALILSVFTAGCGQRDLIEDEKTVTMGLLAGPTGMGAAKLMDEGLDLGENAKLEFKIYTAPDQISADIINGSLDIAAMPTNLAAVLYNRTEGGVLMGAVNTLGTLYILSGEETQIDSISDLLGKTIYSSGQGATPEYILRYILDNNGLNPDEDVNIRFYQEHAEAATQFSQDKGNVVVLPEPFVTSTLMNMDGVKTVLDLTVEWEKATQGKSLPMGCISIRKEFALEYPEALSYILEKYEESIDYVNQNPVQAAALIVEQGILPQEKIAENAIGGSNIVYIKATEARESLEAYYKILFEFNPGSVGGALPDDEFYYSE</sequence>
<evidence type="ECO:0000256" key="3">
    <source>
        <dbReference type="ARBA" id="ARBA00023239"/>
    </source>
</evidence>
<reference evidence="4 5" key="1">
    <citation type="submission" date="2016-11" db="EMBL/GenBank/DDBJ databases">
        <authorList>
            <person name="Jaros S."/>
            <person name="Januszkiewicz K."/>
            <person name="Wedrychowicz H."/>
        </authorList>
    </citation>
    <scope>NUCLEOTIDE SEQUENCE [LARGE SCALE GENOMIC DNA]</scope>
    <source>
        <strain evidence="4 5">DSM 14828</strain>
    </source>
</reference>
<dbReference type="GO" id="GO:0016829">
    <property type="term" value="F:lyase activity"/>
    <property type="evidence" value="ECO:0007669"/>
    <property type="project" value="UniProtKB-KW"/>
</dbReference>
<dbReference type="RefSeq" id="WP_073269489.1">
    <property type="nucleotide sequence ID" value="NZ_FQTU01000002.1"/>
</dbReference>
<dbReference type="Proteomes" id="UP000184251">
    <property type="component" value="Unassembled WGS sequence"/>
</dbReference>
<dbReference type="UniPathway" id="UPA00079"/>
<dbReference type="Gene3D" id="3.40.190.10">
    <property type="entry name" value="Periplasmic binding protein-like II"/>
    <property type="match status" value="2"/>
</dbReference>
<dbReference type="InterPro" id="IPR003773">
    <property type="entry name" value="Menaquinone_biosynth"/>
</dbReference>
<dbReference type="Pfam" id="PF02621">
    <property type="entry name" value="VitK2_biosynth"/>
    <property type="match status" value="1"/>
</dbReference>
<dbReference type="OrthoDB" id="9814375at2"/>
<dbReference type="PANTHER" id="PTHR30024">
    <property type="entry name" value="ALIPHATIC SULFONATES-BINDING PROTEIN-RELATED"/>
    <property type="match status" value="1"/>
</dbReference>
<dbReference type="SUPFAM" id="SSF53850">
    <property type="entry name" value="Periplasmic binding protein-like II"/>
    <property type="match status" value="1"/>
</dbReference>
<keyword evidence="3" id="KW-0456">Lyase</keyword>
<evidence type="ECO:0000256" key="1">
    <source>
        <dbReference type="ARBA" id="ARBA00004863"/>
    </source>
</evidence>
<evidence type="ECO:0000313" key="4">
    <source>
        <dbReference type="EMBL" id="SHE43774.1"/>
    </source>
</evidence>
<proteinExistence type="predicted"/>